<dbReference type="InterPro" id="IPR055414">
    <property type="entry name" value="LRR_R13L4/SHOC2-like"/>
</dbReference>
<dbReference type="GO" id="GO:0042742">
    <property type="term" value="P:defense response to bacterium"/>
    <property type="evidence" value="ECO:0007669"/>
    <property type="project" value="UniProtKB-ARBA"/>
</dbReference>
<keyword evidence="3" id="KW-0677">Repeat</keyword>
<protein>
    <submittedName>
        <fullName evidence="13">NBS-LRR disease resistance protein</fullName>
    </submittedName>
</protein>
<evidence type="ECO:0000259" key="9">
    <source>
        <dbReference type="Pfam" id="PF00931"/>
    </source>
</evidence>
<dbReference type="Gene3D" id="1.20.5.4130">
    <property type="match status" value="1"/>
</dbReference>
<dbReference type="InterPro" id="IPR027417">
    <property type="entry name" value="P-loop_NTPase"/>
</dbReference>
<accession>A0A8K1IAQ3</accession>
<evidence type="ECO:0000259" key="12">
    <source>
        <dbReference type="Pfam" id="PF23598"/>
    </source>
</evidence>
<evidence type="ECO:0000256" key="3">
    <source>
        <dbReference type="ARBA" id="ARBA00022737"/>
    </source>
</evidence>
<evidence type="ECO:0000256" key="1">
    <source>
        <dbReference type="ARBA" id="ARBA00008894"/>
    </source>
</evidence>
<evidence type="ECO:0000256" key="5">
    <source>
        <dbReference type="ARBA" id="ARBA00022821"/>
    </source>
</evidence>
<feature type="region of interest" description="Disordered" evidence="8">
    <location>
        <begin position="1354"/>
        <end position="1374"/>
    </location>
</feature>
<dbReference type="SUPFAM" id="SSF52058">
    <property type="entry name" value="L domain-like"/>
    <property type="match status" value="1"/>
</dbReference>
<dbReference type="GO" id="GO:0009626">
    <property type="term" value="P:plant-type hypersensitive response"/>
    <property type="evidence" value="ECO:0007669"/>
    <property type="project" value="UniProtKB-ARBA"/>
</dbReference>
<dbReference type="SUPFAM" id="SSF52540">
    <property type="entry name" value="P-loop containing nucleoside triphosphate hydrolases"/>
    <property type="match status" value="1"/>
</dbReference>
<dbReference type="InterPro" id="IPR042197">
    <property type="entry name" value="Apaf_helical"/>
</dbReference>
<feature type="domain" description="Disease resistance R13L4/SHOC-2-like LRR" evidence="12">
    <location>
        <begin position="679"/>
        <end position="870"/>
    </location>
</feature>
<dbReference type="Gene3D" id="1.10.8.430">
    <property type="entry name" value="Helical domain of apoptotic protease-activating factors"/>
    <property type="match status" value="1"/>
</dbReference>
<dbReference type="InterPro" id="IPR032675">
    <property type="entry name" value="LRR_dom_sf"/>
</dbReference>
<evidence type="ECO:0000259" key="11">
    <source>
        <dbReference type="Pfam" id="PF23559"/>
    </source>
</evidence>
<dbReference type="SUPFAM" id="SSF52047">
    <property type="entry name" value="RNI-like"/>
    <property type="match status" value="1"/>
</dbReference>
<evidence type="ECO:0000256" key="2">
    <source>
        <dbReference type="ARBA" id="ARBA00022614"/>
    </source>
</evidence>
<comment type="similarity">
    <text evidence="1">Belongs to the disease resistance NB-LRR family.</text>
</comment>
<keyword evidence="4" id="KW-0547">Nucleotide-binding</keyword>
<dbReference type="Gene3D" id="3.80.10.10">
    <property type="entry name" value="Ribonuclease Inhibitor"/>
    <property type="match status" value="4"/>
</dbReference>
<dbReference type="PANTHER" id="PTHR36766:SF55">
    <property type="entry name" value="OS11G0492900 PROTEIN"/>
    <property type="match status" value="1"/>
</dbReference>
<evidence type="ECO:0000259" key="10">
    <source>
        <dbReference type="Pfam" id="PF18052"/>
    </source>
</evidence>
<dbReference type="Gene3D" id="1.10.10.10">
    <property type="entry name" value="Winged helix-like DNA-binding domain superfamily/Winged helix DNA-binding domain"/>
    <property type="match status" value="1"/>
</dbReference>
<dbReference type="InterPro" id="IPR002182">
    <property type="entry name" value="NB-ARC"/>
</dbReference>
<dbReference type="InterPro" id="IPR036388">
    <property type="entry name" value="WH-like_DNA-bd_sf"/>
</dbReference>
<dbReference type="Gene3D" id="3.40.50.300">
    <property type="entry name" value="P-loop containing nucleotide triphosphate hydrolases"/>
    <property type="match status" value="1"/>
</dbReference>
<dbReference type="Pfam" id="PF00931">
    <property type="entry name" value="NB-ARC"/>
    <property type="match status" value="1"/>
</dbReference>
<evidence type="ECO:0000256" key="7">
    <source>
        <dbReference type="ARBA" id="ARBA00023054"/>
    </source>
</evidence>
<dbReference type="GO" id="GO:0043531">
    <property type="term" value="F:ADP binding"/>
    <property type="evidence" value="ECO:0007669"/>
    <property type="project" value="InterPro"/>
</dbReference>
<dbReference type="InterPro" id="IPR041118">
    <property type="entry name" value="Rx_N"/>
</dbReference>
<dbReference type="GO" id="GO:0002758">
    <property type="term" value="P:innate immune response-activating signaling pathway"/>
    <property type="evidence" value="ECO:0007669"/>
    <property type="project" value="UniProtKB-ARBA"/>
</dbReference>
<keyword evidence="2" id="KW-0433">Leucine-rich repeat</keyword>
<dbReference type="Pfam" id="PF23598">
    <property type="entry name" value="LRR_14"/>
    <property type="match status" value="1"/>
</dbReference>
<keyword evidence="7" id="KW-0175">Coiled coil</keyword>
<evidence type="ECO:0000313" key="13">
    <source>
        <dbReference type="EMBL" id="UBY07496.1"/>
    </source>
</evidence>
<keyword evidence="6" id="KW-0067">ATP-binding</keyword>
<feature type="domain" description="NB-ARC" evidence="9">
    <location>
        <begin position="287"/>
        <end position="443"/>
    </location>
</feature>
<reference evidence="13" key="1">
    <citation type="submission" date="2021-07" db="EMBL/GenBank/DDBJ databases">
        <title>Genome-wide identification of the NLR gene family in Haynaldia villosa by SMRT-RenSeq.</title>
        <authorList>
            <person name="Huang Z."/>
            <person name="Qiao F."/>
            <person name="Yang B."/>
            <person name="Liu J."/>
            <person name="Liu Y."/>
            <person name="Wulff B.B.H."/>
            <person name="Hu P."/>
            <person name="Lv Z."/>
            <person name="Zhang R."/>
            <person name="Chen P."/>
            <person name="Xing L."/>
            <person name="Cao A."/>
        </authorList>
    </citation>
    <scope>NUCLEOTIDE SEQUENCE</scope>
    <source>
        <strain evidence="13">Hv_Contig_1202_nlr_1</strain>
    </source>
</reference>
<evidence type="ECO:0000256" key="6">
    <source>
        <dbReference type="ARBA" id="ARBA00022840"/>
    </source>
</evidence>
<evidence type="ECO:0000256" key="4">
    <source>
        <dbReference type="ARBA" id="ARBA00022741"/>
    </source>
</evidence>
<sequence length="1525" mass="171405">MRVPRGGIPGYSPSLDLKTAPPCCCFLLVSPSDPVAGSADVGLGALDWSNFLAGCGGHDAGGAPGVVPFLKAASRSSFLPLVLPLHPGGNPQLCGPVLEEFLPSVPMAELVVTMAIGPLVSMLKDKASSYLLDQYKVMEGMEEQHKILKRKLPAILDVITDVEEQAMAQREGAKAWLQELRTVAYGANEVFDEFKYEALRREAKKNGHYRKLGFDVIKLFPTHNRVAFRYKMGRKLCLILQAVEVLIAEMHAFRFKYRPQPPVSKEWRHTDYVSIDPQEIASRSRDKDKKNIIGKLIGEASNADLTVVPVVAMGGLGKTTLAQLIYNDPEIQKHFQLLLWVCVSDTFDVNSLAKSIVEASPNKNVETDKPPLDRLQKLVSGQRYLLVLDDVWDNKELRKWERLKVCLHGGMGSAVLTTTRDKRVAEIMGADRAAYNLNALDDHFIKKIIEARAFSLDKQKPAELVEIVDEIVKRCSGSPLAATALGSVLRTKTNVEEWKAISSRSSICTDETGILPILKLSYNDLPAHMKQCFAFCAVFPKDYKINVEKLIQLWIANGFIPECKEGSLETFGKHIFDELASRSFFLDIEESEHVSWSISGATYYPITTCKIHDLMHDIAVSVMEKECFAVTMDPSEIEWLGDTARHLFLSCEGTEGILNDSLEKRSPAIQTLICDSYMQSSLKHFSKYSSLHALKLCLVGTESFLMKSMYLHHLRYLDLSESHIKALPEDISILYNLQTLDLSNCHRLCQLPRQMKYMTSLRHLYTHGCPKLKSMPPELGKLTELLTLTCFVAAVTGPDCSDVAELQHLNIGGQLDLRQIENVIEAEATVANVGNKKDLRELTLRWNSVCDSKVLDNFEPHGGLQVLKIYFYGGEYMGMLQDMVEIHLFHCERLQFLFRSSTIFTFPKLKVLMLEHLLGFEGWWKIDERQEEQTIFPVLEKLFISNCGKLIALPEAPLLQGPCGGDGYTLVRSAFPALKVLKMKELESFQRWDAVEETQGEQILFPCLEELSIEKCPKLTALPEAPFLQEPCGEGGYTLVRSAFPALKVLKMENLESFQRWDGVEGTLFPQLEKLSVQKCPKMTDLPQAPKLSVLEVEDGKQKIFHFIDRYLSSLTKLILNLEYTETTSEAECTSIVPVNIKERWNQESPLTVMKLRCCNSFFVLLKPWDYFVHLEDLEIGRCDVLVYWPEKVFQSLVSLRRLVIRNCPNLIGHAQAPLEPLASERSQHLPGLEVLKLKFRASLVEMFNVPTSLKSICIWDCPKLEYIFRKQQGMSELVQGSSCSEEIMPTAVSELSSSPMNHFFPCLESIYLNECGSLQAVLNLPPSLKTMSIARCSSIQVLSCQLGGLQKPEVTSSRSPIMPEPPATATTSAREHLLPPDLESLVIEDCAGMLGGTLRLPAPLKKLTIIGNSGLTSLEYLSGEHPPSLEHLDLESCSTLAFLPNEPQVYSSLWYLEIRGCPAIKKLPKCLHQQLGGIEDNYRKLDARYEVTALKPKTWKEIPRVVRERRQAAREARKRQQSME</sequence>
<keyword evidence="5" id="KW-0611">Plant defense</keyword>
<dbReference type="EMBL" id="MZ672897">
    <property type="protein sequence ID" value="UBY07496.1"/>
    <property type="molecule type" value="mRNA"/>
</dbReference>
<feature type="domain" description="Disease resistance protein winged helix" evidence="11">
    <location>
        <begin position="538"/>
        <end position="619"/>
    </location>
</feature>
<dbReference type="InterPro" id="IPR058922">
    <property type="entry name" value="WHD_DRP"/>
</dbReference>
<dbReference type="Pfam" id="PF23559">
    <property type="entry name" value="WHD_DRP"/>
    <property type="match status" value="1"/>
</dbReference>
<name>A0A8K1IAQ3_9POAL</name>
<dbReference type="FunFam" id="1.10.10.10:FF:000322">
    <property type="entry name" value="Probable disease resistance protein At1g63360"/>
    <property type="match status" value="1"/>
</dbReference>
<organism evidence="13">
    <name type="scientific">Dasypyrum villosum</name>
    <dbReference type="NCBI Taxonomy" id="40247"/>
    <lineage>
        <taxon>Eukaryota</taxon>
        <taxon>Viridiplantae</taxon>
        <taxon>Streptophyta</taxon>
        <taxon>Embryophyta</taxon>
        <taxon>Tracheophyta</taxon>
        <taxon>Spermatophyta</taxon>
        <taxon>Magnoliopsida</taxon>
        <taxon>Liliopsida</taxon>
        <taxon>Poales</taxon>
        <taxon>Poaceae</taxon>
        <taxon>BOP clade</taxon>
        <taxon>Pooideae</taxon>
        <taxon>Triticodae</taxon>
        <taxon>Triticeae</taxon>
        <taxon>Triticinae</taxon>
        <taxon>Dasypyrum</taxon>
    </lineage>
</organism>
<dbReference type="PANTHER" id="PTHR36766">
    <property type="entry name" value="PLANT BROAD-SPECTRUM MILDEW RESISTANCE PROTEIN RPW8"/>
    <property type="match status" value="1"/>
</dbReference>
<dbReference type="Pfam" id="PF18052">
    <property type="entry name" value="Rx_N"/>
    <property type="match status" value="1"/>
</dbReference>
<proteinExistence type="evidence at transcript level"/>
<dbReference type="GO" id="GO:0005524">
    <property type="term" value="F:ATP binding"/>
    <property type="evidence" value="ECO:0007669"/>
    <property type="project" value="UniProtKB-KW"/>
</dbReference>
<dbReference type="PRINTS" id="PR00364">
    <property type="entry name" value="DISEASERSIST"/>
</dbReference>
<feature type="domain" description="Disease resistance N-terminal" evidence="10">
    <location>
        <begin position="120"/>
        <end position="205"/>
    </location>
</feature>
<evidence type="ECO:0000256" key="8">
    <source>
        <dbReference type="SAM" id="MobiDB-lite"/>
    </source>
</evidence>